<dbReference type="SUPFAM" id="SSF52788">
    <property type="entry name" value="Phosphotyrosine protein phosphatases I"/>
    <property type="match status" value="1"/>
</dbReference>
<dbReference type="InterPro" id="IPR036196">
    <property type="entry name" value="Ptyr_pPase_sf"/>
</dbReference>
<keyword evidence="4" id="KW-1185">Reference proteome</keyword>
<evidence type="ECO:0000313" key="4">
    <source>
        <dbReference type="Proteomes" id="UP000007575"/>
    </source>
</evidence>
<feature type="domain" description="Phosphotyrosine protein phosphatase I" evidence="2">
    <location>
        <begin position="10"/>
        <end position="142"/>
    </location>
</feature>
<dbReference type="RefSeq" id="WP_014682928.1">
    <property type="nucleotide sequence ID" value="NC_017771.1"/>
</dbReference>
<dbReference type="EMBL" id="CP002194">
    <property type="protein sequence ID" value="AFD28018.1"/>
    <property type="molecule type" value="Genomic_DNA"/>
</dbReference>
<dbReference type="InterPro" id="IPR023485">
    <property type="entry name" value="Ptyr_pPase"/>
</dbReference>
<dbReference type="KEGG" id="dgo:DGo_PC0226"/>
<name>H8H3C1_DEIGI</name>
<dbReference type="PATRIC" id="fig|745776.4.peg.3956"/>
<keyword evidence="1" id="KW-0059">Arsenical resistance</keyword>
<evidence type="ECO:0000259" key="2">
    <source>
        <dbReference type="SMART" id="SM00226"/>
    </source>
</evidence>
<sequence>MTQHTPSSKPRVLFICTGNTARSQMAQAFLEHHAGDRFDVLSAGLEPGLIHPLTVRVLEEVGLPTTHLSPKGTTSFLNQHFTHVITVCDRAEQRCPIFPFAFQRASWPFEDPAAAEGSEEERLRVFRRVRDDIDAQVRRWVD</sequence>
<dbReference type="HOGENOM" id="CLU_071415_3_2_0"/>
<dbReference type="OrthoDB" id="9784339at2"/>
<gene>
    <name evidence="3" type="ordered locus">DGo_PC0226</name>
</gene>
<dbReference type="Proteomes" id="UP000007575">
    <property type="component" value="Plasmid P3"/>
</dbReference>
<dbReference type="GO" id="GO:0046685">
    <property type="term" value="P:response to arsenic-containing substance"/>
    <property type="evidence" value="ECO:0007669"/>
    <property type="project" value="UniProtKB-KW"/>
</dbReference>
<dbReference type="CDD" id="cd16345">
    <property type="entry name" value="LMWP_ArsC"/>
    <property type="match status" value="1"/>
</dbReference>
<proteinExistence type="predicted"/>
<keyword evidence="3" id="KW-0614">Plasmid</keyword>
<protein>
    <submittedName>
        <fullName evidence="3">Protein tyrosine phosphatase</fullName>
    </submittedName>
</protein>
<accession>H8H3C1</accession>
<dbReference type="PANTHER" id="PTHR43428:SF1">
    <property type="entry name" value="ARSENATE REDUCTASE"/>
    <property type="match status" value="1"/>
</dbReference>
<organism evidence="3 4">
    <name type="scientific">Deinococcus gobiensis (strain DSM 21396 / JCM 16679 / CGMCC 1.7299 / I-0)</name>
    <dbReference type="NCBI Taxonomy" id="745776"/>
    <lineage>
        <taxon>Bacteria</taxon>
        <taxon>Thermotogati</taxon>
        <taxon>Deinococcota</taxon>
        <taxon>Deinococci</taxon>
        <taxon>Deinococcales</taxon>
        <taxon>Deinococcaceae</taxon>
        <taxon>Deinococcus</taxon>
    </lineage>
</organism>
<dbReference type="SMART" id="SM00226">
    <property type="entry name" value="LMWPc"/>
    <property type="match status" value="1"/>
</dbReference>
<geneLocation type="plasmid" evidence="3 4">
    <name>P3</name>
</geneLocation>
<evidence type="ECO:0000256" key="1">
    <source>
        <dbReference type="ARBA" id="ARBA00022849"/>
    </source>
</evidence>
<dbReference type="AlphaFoldDB" id="H8H3C1"/>
<evidence type="ECO:0000313" key="3">
    <source>
        <dbReference type="EMBL" id="AFD28018.1"/>
    </source>
</evidence>
<dbReference type="eggNOG" id="COG0394">
    <property type="taxonomic scope" value="Bacteria"/>
</dbReference>
<dbReference type="Gene3D" id="3.40.50.2300">
    <property type="match status" value="1"/>
</dbReference>
<dbReference type="Pfam" id="PF01451">
    <property type="entry name" value="LMWPc"/>
    <property type="match status" value="1"/>
</dbReference>
<dbReference type="PANTHER" id="PTHR43428">
    <property type="entry name" value="ARSENATE REDUCTASE"/>
    <property type="match status" value="1"/>
</dbReference>
<reference evidence="3 4" key="1">
    <citation type="journal article" date="2012" name="PLoS ONE">
        <title>Genome sequence and transcriptome analysis of the radioresistant bacterium Deinococcus gobiensis: insights into the extreme environmental adaptations.</title>
        <authorList>
            <person name="Yuan M."/>
            <person name="Chen M."/>
            <person name="Zhang W."/>
            <person name="Lu W."/>
            <person name="Wang J."/>
            <person name="Yang M."/>
            <person name="Zhao P."/>
            <person name="Tang R."/>
            <person name="Li X."/>
            <person name="Hao Y."/>
            <person name="Zhou Z."/>
            <person name="Zhan Y."/>
            <person name="Yu H."/>
            <person name="Teng C."/>
            <person name="Yan Y."/>
            <person name="Ping S."/>
            <person name="Wang Y."/>
            <person name="Lin M."/>
        </authorList>
    </citation>
    <scope>NUCLEOTIDE SEQUENCE [LARGE SCALE GENOMIC DNA]</scope>
    <source>
        <strain evidence="4">DSM 21396 / JCM 16679 / CGMCC 1.7299 / I-0</strain>
        <plasmid evidence="3">P3</plasmid>
    </source>
</reference>